<dbReference type="Gene3D" id="3.40.50.150">
    <property type="entry name" value="Vaccinia Virus protein VP39"/>
    <property type="match status" value="1"/>
</dbReference>
<protein>
    <submittedName>
        <fullName evidence="1">Uncharacterized protein</fullName>
    </submittedName>
</protein>
<evidence type="ECO:0000313" key="1">
    <source>
        <dbReference type="EMBL" id="CAA9441165.1"/>
    </source>
</evidence>
<reference evidence="1" key="1">
    <citation type="submission" date="2020-02" db="EMBL/GenBank/DDBJ databases">
        <authorList>
            <person name="Meier V. D."/>
        </authorList>
    </citation>
    <scope>NUCLEOTIDE SEQUENCE</scope>
    <source>
        <strain evidence="1">AVDCRST_MAG01</strain>
    </source>
</reference>
<organism evidence="1">
    <name type="scientific">uncultured Rubrobacteraceae bacterium</name>
    <dbReference type="NCBI Taxonomy" id="349277"/>
    <lineage>
        <taxon>Bacteria</taxon>
        <taxon>Bacillati</taxon>
        <taxon>Actinomycetota</taxon>
        <taxon>Rubrobacteria</taxon>
        <taxon>Rubrobacterales</taxon>
        <taxon>Rubrobacteraceae</taxon>
        <taxon>environmental samples</taxon>
    </lineage>
</organism>
<sequence length="106" mass="12057">MKNGLPEPQTALLNWHQTPDVGAFDLVIAADVMYEEGSTRSLSRLVPELLGPEGEALFADPGRRYEPLFRELMQANEFEFETEETKVEVEGQDRDVTVLVHRIRRG</sequence>
<dbReference type="AlphaFoldDB" id="A0A6J4QIU0"/>
<dbReference type="InterPro" id="IPR019410">
    <property type="entry name" value="Methyltransf_16"/>
</dbReference>
<name>A0A6J4QIU0_9ACTN</name>
<proteinExistence type="predicted"/>
<dbReference type="InterPro" id="IPR029063">
    <property type="entry name" value="SAM-dependent_MTases_sf"/>
</dbReference>
<accession>A0A6J4QIU0</accession>
<dbReference type="SUPFAM" id="SSF53335">
    <property type="entry name" value="S-adenosyl-L-methionine-dependent methyltransferases"/>
    <property type="match status" value="1"/>
</dbReference>
<dbReference type="EMBL" id="CADCUW010000475">
    <property type="protein sequence ID" value="CAA9441165.1"/>
    <property type="molecule type" value="Genomic_DNA"/>
</dbReference>
<gene>
    <name evidence="1" type="ORF">AVDCRST_MAG01-01-3657</name>
</gene>
<dbReference type="Pfam" id="PF10294">
    <property type="entry name" value="Methyltransf_16"/>
    <property type="match status" value="1"/>
</dbReference>